<name>A0A380A905_9GAMM</name>
<evidence type="ECO:0000313" key="5">
    <source>
        <dbReference type="Proteomes" id="UP000254069"/>
    </source>
</evidence>
<dbReference type="InterPro" id="IPR002491">
    <property type="entry name" value="ABC_transptr_periplasmic_BD"/>
</dbReference>
<evidence type="ECO:0000256" key="2">
    <source>
        <dbReference type="SAM" id="SignalP"/>
    </source>
</evidence>
<dbReference type="PANTHER" id="PTHR30535">
    <property type="entry name" value="VITAMIN B12-BINDING PROTEIN"/>
    <property type="match status" value="1"/>
</dbReference>
<evidence type="ECO:0000256" key="1">
    <source>
        <dbReference type="ARBA" id="ARBA00022729"/>
    </source>
</evidence>
<accession>A0A380A905</accession>
<dbReference type="GO" id="GO:0071281">
    <property type="term" value="P:cellular response to iron ion"/>
    <property type="evidence" value="ECO:0007669"/>
    <property type="project" value="TreeGrafter"/>
</dbReference>
<keyword evidence="5" id="KW-1185">Reference proteome</keyword>
<reference evidence="4 5" key="1">
    <citation type="submission" date="2018-06" db="EMBL/GenBank/DDBJ databases">
        <authorList>
            <consortium name="Pathogen Informatics"/>
            <person name="Doyle S."/>
        </authorList>
    </citation>
    <scope>NUCLEOTIDE SEQUENCE [LARGE SCALE GENOMIC DNA]</scope>
    <source>
        <strain evidence="4 5">NCTC10738</strain>
    </source>
</reference>
<organism evidence="4 5">
    <name type="scientific">Shewanella algae</name>
    <dbReference type="NCBI Taxonomy" id="38313"/>
    <lineage>
        <taxon>Bacteria</taxon>
        <taxon>Pseudomonadati</taxon>
        <taxon>Pseudomonadota</taxon>
        <taxon>Gammaproteobacteria</taxon>
        <taxon>Alteromonadales</taxon>
        <taxon>Shewanellaceae</taxon>
        <taxon>Shewanella</taxon>
    </lineage>
</organism>
<feature type="chain" id="PRO_5016747378" evidence="2">
    <location>
        <begin position="21"/>
        <end position="297"/>
    </location>
</feature>
<gene>
    <name evidence="4" type="primary">btuF</name>
    <name evidence="4" type="ORF">NCTC10738_02401</name>
</gene>
<proteinExistence type="predicted"/>
<dbReference type="InterPro" id="IPR050902">
    <property type="entry name" value="ABC_Transporter_SBP"/>
</dbReference>
<dbReference type="InterPro" id="IPR054828">
    <property type="entry name" value="Vit_B12_bind_prot"/>
</dbReference>
<dbReference type="EMBL" id="UGYO01000001">
    <property type="protein sequence ID" value="SUI75791.1"/>
    <property type="molecule type" value="Genomic_DNA"/>
</dbReference>
<dbReference type="Pfam" id="PF01497">
    <property type="entry name" value="Peripla_BP_2"/>
    <property type="match status" value="1"/>
</dbReference>
<dbReference type="Gene3D" id="3.40.50.1980">
    <property type="entry name" value="Nitrogenase molybdenum iron protein domain"/>
    <property type="match status" value="2"/>
</dbReference>
<dbReference type="PANTHER" id="PTHR30535:SF34">
    <property type="entry name" value="MOLYBDATE-BINDING PROTEIN MOLA"/>
    <property type="match status" value="1"/>
</dbReference>
<dbReference type="AlphaFoldDB" id="A0A380A905"/>
<feature type="signal peptide" evidence="2">
    <location>
        <begin position="1"/>
        <end position="20"/>
    </location>
</feature>
<dbReference type="PROSITE" id="PS50983">
    <property type="entry name" value="FE_B12_PBP"/>
    <property type="match status" value="1"/>
</dbReference>
<feature type="domain" description="Fe/B12 periplasmic-binding" evidence="3">
    <location>
        <begin position="42"/>
        <end position="289"/>
    </location>
</feature>
<dbReference type="Proteomes" id="UP000254069">
    <property type="component" value="Unassembled WGS sequence"/>
</dbReference>
<dbReference type="CDD" id="cd01144">
    <property type="entry name" value="BtuF"/>
    <property type="match status" value="1"/>
</dbReference>
<protein>
    <submittedName>
        <fullName evidence="4">Vitamin B12-binding protein</fullName>
    </submittedName>
</protein>
<sequence length="297" mass="32980">MNRLILCLLCSLALSLAAQAKSPDKAVNKGDNKSVSARPAMRIVALSPHAVEMLFAIGAGEQIVATTDYADFPEAAKAIPRIGGYYGIQIERVIELNPDLVVVWDTGNRSEDIEQLTKLGYRIYGSDPKTLEGIAEELEQLGRLTGHRQQAGEVAADYRQQLANLRRDNAAKPEIKVFYQLWSEPLMTVAQDSWIQQLLEVCHGNNVFKDSSSPYPQVSMENVLLSQPEVIIKTDEKGDGKRLDWSQWQEIPAVKMEQIYTLNADLLHRATPRALEGVEAICKVLDKAREANAKAKP</sequence>
<dbReference type="NCBIfam" id="NF038402">
    <property type="entry name" value="TroA_like"/>
    <property type="match status" value="1"/>
</dbReference>
<dbReference type="SUPFAM" id="SSF53807">
    <property type="entry name" value="Helical backbone' metal receptor"/>
    <property type="match status" value="1"/>
</dbReference>
<evidence type="ECO:0000313" key="4">
    <source>
        <dbReference type="EMBL" id="SUI75791.1"/>
    </source>
</evidence>
<evidence type="ECO:0000259" key="3">
    <source>
        <dbReference type="PROSITE" id="PS50983"/>
    </source>
</evidence>
<keyword evidence="1 2" id="KW-0732">Signal</keyword>